<dbReference type="EMBL" id="KL367641">
    <property type="protein sequence ID" value="KFD60949.1"/>
    <property type="molecule type" value="Genomic_DNA"/>
</dbReference>
<proteinExistence type="predicted"/>
<sequence>MLAFIVASSAARNVRSTKCMFKESAQLHVVLFWFEEQVPGVHSAMSVSASGELAYEGGEVSLIEEND</sequence>
<name>A0A085MUQ3_9BILA</name>
<gene>
    <name evidence="1" type="ORF">M514_26847</name>
</gene>
<protein>
    <submittedName>
        <fullName evidence="1">Uncharacterized protein</fullName>
    </submittedName>
</protein>
<dbReference type="Proteomes" id="UP000030758">
    <property type="component" value="Unassembled WGS sequence"/>
</dbReference>
<evidence type="ECO:0000313" key="1">
    <source>
        <dbReference type="EMBL" id="KFD60949.1"/>
    </source>
</evidence>
<accession>A0A085MUQ3</accession>
<reference evidence="1" key="1">
    <citation type="journal article" date="2014" name="Nat. Genet.">
        <title>Genome and transcriptome of the porcine whipworm Trichuris suis.</title>
        <authorList>
            <person name="Jex A.R."/>
            <person name="Nejsum P."/>
            <person name="Schwarz E.M."/>
            <person name="Hu L."/>
            <person name="Young N.D."/>
            <person name="Hall R.S."/>
            <person name="Korhonen P.K."/>
            <person name="Liao S."/>
            <person name="Thamsborg S."/>
            <person name="Xia J."/>
            <person name="Xu P."/>
            <person name="Wang S."/>
            <person name="Scheerlinck J.P."/>
            <person name="Hofmann A."/>
            <person name="Sternberg P.W."/>
            <person name="Wang J."/>
            <person name="Gasser R.B."/>
        </authorList>
    </citation>
    <scope>NUCLEOTIDE SEQUENCE [LARGE SCALE GENOMIC DNA]</scope>
    <source>
        <strain evidence="1">DCEP-RM93F</strain>
    </source>
</reference>
<organism evidence="1">
    <name type="scientific">Trichuris suis</name>
    <name type="common">pig whipworm</name>
    <dbReference type="NCBI Taxonomy" id="68888"/>
    <lineage>
        <taxon>Eukaryota</taxon>
        <taxon>Metazoa</taxon>
        <taxon>Ecdysozoa</taxon>
        <taxon>Nematoda</taxon>
        <taxon>Enoplea</taxon>
        <taxon>Dorylaimia</taxon>
        <taxon>Trichinellida</taxon>
        <taxon>Trichuridae</taxon>
        <taxon>Trichuris</taxon>
    </lineage>
</organism>
<dbReference type="AlphaFoldDB" id="A0A085MUQ3"/>